<evidence type="ECO:0000313" key="3">
    <source>
        <dbReference type="Proteomes" id="UP000494206"/>
    </source>
</evidence>
<keyword evidence="1" id="KW-0732">Signal</keyword>
<reference evidence="2 3" key="1">
    <citation type="submission" date="2020-04" db="EMBL/GenBank/DDBJ databases">
        <authorList>
            <person name="Laetsch R D."/>
            <person name="Stevens L."/>
            <person name="Kumar S."/>
            <person name="Blaxter L. M."/>
        </authorList>
    </citation>
    <scope>NUCLEOTIDE SEQUENCE [LARGE SCALE GENOMIC DNA]</scope>
</reference>
<accession>A0A8S1EPE1</accession>
<name>A0A8S1EPE1_9PELO</name>
<feature type="signal peptide" evidence="1">
    <location>
        <begin position="1"/>
        <end position="18"/>
    </location>
</feature>
<dbReference type="EMBL" id="CADEPM010000003">
    <property type="protein sequence ID" value="CAB3403202.1"/>
    <property type="molecule type" value="Genomic_DNA"/>
</dbReference>
<evidence type="ECO:0008006" key="4">
    <source>
        <dbReference type="Google" id="ProtNLM"/>
    </source>
</evidence>
<proteinExistence type="predicted"/>
<protein>
    <recommendedName>
        <fullName evidence="4">Galectin</fullName>
    </recommendedName>
</protein>
<evidence type="ECO:0000256" key="1">
    <source>
        <dbReference type="SAM" id="SignalP"/>
    </source>
</evidence>
<dbReference type="AlphaFoldDB" id="A0A8S1EPE1"/>
<sequence>MLVEFLLVAAISISSISACGRIPSASILNCNKIKPLNRTIRLAQPMADGDEIIVTGNLFEEKDFVLDRKIGKLYEIHLTDGIGFTYPHQFPSSVVVTTIAILGDWNVTKLEM</sequence>
<organism evidence="2 3">
    <name type="scientific">Caenorhabditis bovis</name>
    <dbReference type="NCBI Taxonomy" id="2654633"/>
    <lineage>
        <taxon>Eukaryota</taxon>
        <taxon>Metazoa</taxon>
        <taxon>Ecdysozoa</taxon>
        <taxon>Nematoda</taxon>
        <taxon>Chromadorea</taxon>
        <taxon>Rhabditida</taxon>
        <taxon>Rhabditina</taxon>
        <taxon>Rhabditomorpha</taxon>
        <taxon>Rhabditoidea</taxon>
        <taxon>Rhabditidae</taxon>
        <taxon>Peloderinae</taxon>
        <taxon>Caenorhabditis</taxon>
    </lineage>
</organism>
<feature type="chain" id="PRO_5035773060" description="Galectin" evidence="1">
    <location>
        <begin position="19"/>
        <end position="112"/>
    </location>
</feature>
<keyword evidence="3" id="KW-1185">Reference proteome</keyword>
<comment type="caution">
    <text evidence="2">The sequence shown here is derived from an EMBL/GenBank/DDBJ whole genome shotgun (WGS) entry which is preliminary data.</text>
</comment>
<evidence type="ECO:0000313" key="2">
    <source>
        <dbReference type="EMBL" id="CAB3403202.1"/>
    </source>
</evidence>
<dbReference type="Proteomes" id="UP000494206">
    <property type="component" value="Unassembled WGS sequence"/>
</dbReference>
<gene>
    <name evidence="2" type="ORF">CBOVIS_LOCUS5706</name>
</gene>